<dbReference type="AlphaFoldDB" id="A0A8H7ETV7"/>
<name>A0A8H7ETV7_9FUNG</name>
<dbReference type="PANTHER" id="PTHR12703:SF4">
    <property type="entry name" value="TRANSMEMBRANE PROTEIN 33"/>
    <property type="match status" value="1"/>
</dbReference>
<keyword evidence="5 6" id="KW-0472">Membrane</keyword>
<evidence type="ECO:0000313" key="8">
    <source>
        <dbReference type="Proteomes" id="UP000605846"/>
    </source>
</evidence>
<protein>
    <recommendedName>
        <fullName evidence="9">Tetra-spanning protein 1</fullName>
    </recommendedName>
</protein>
<dbReference type="GO" id="GO:0061024">
    <property type="term" value="P:membrane organization"/>
    <property type="evidence" value="ECO:0007669"/>
    <property type="project" value="TreeGrafter"/>
</dbReference>
<dbReference type="Pfam" id="PF03661">
    <property type="entry name" value="TMEM33_Pom33"/>
    <property type="match status" value="1"/>
</dbReference>
<comment type="caution">
    <text evidence="7">The sequence shown here is derived from an EMBL/GenBank/DDBJ whole genome shotgun (WGS) entry which is preliminary data.</text>
</comment>
<dbReference type="PANTHER" id="PTHR12703">
    <property type="entry name" value="TRANSMEMBRANE PROTEIN 33"/>
    <property type="match status" value="1"/>
</dbReference>
<sequence>MSRPASQHLMKLIQSPQFAWFIGHVMTLVGSAMYLLSAITFHASTGAYRTALFGSFVSYGVIIYRKYFNLDPNVPKLNWNRMAMDENVHYFALALYWFFSSPLLVALVPYITFSALHTLGYIRMEVIPTLFPAEIKVAGSWQSKARAAIERWTLKANYTAAMQMVARVEVVGIMGRLLLGLFTLHIMPIFVYAQFLRFRYFLSDNTKQAFTELRMNLDRLLLPPTAHKDIPVVVTNIYKTLKDLITHYGAVRPQMHTPEQSE</sequence>
<dbReference type="GO" id="GO:0016020">
    <property type="term" value="C:membrane"/>
    <property type="evidence" value="ECO:0007669"/>
    <property type="project" value="UniProtKB-SubCell"/>
</dbReference>
<evidence type="ECO:0000256" key="6">
    <source>
        <dbReference type="SAM" id="Phobius"/>
    </source>
</evidence>
<keyword evidence="4 6" id="KW-1133">Transmembrane helix</keyword>
<accession>A0A8H7ETV7</accession>
<dbReference type="Proteomes" id="UP000605846">
    <property type="component" value="Unassembled WGS sequence"/>
</dbReference>
<reference evidence="7" key="1">
    <citation type="submission" date="2020-01" db="EMBL/GenBank/DDBJ databases">
        <title>Genome Sequencing of Three Apophysomyces-Like Fungal Strains Confirms a Novel Fungal Genus in the Mucoromycota with divergent Burkholderia-like Endosymbiotic Bacteria.</title>
        <authorList>
            <person name="Stajich J.E."/>
            <person name="Macias A.M."/>
            <person name="Carter-House D."/>
            <person name="Lovett B."/>
            <person name="Kasson L.R."/>
            <person name="Berry K."/>
            <person name="Grigoriev I."/>
            <person name="Chang Y."/>
            <person name="Spatafora J."/>
            <person name="Kasson M.T."/>
        </authorList>
    </citation>
    <scope>NUCLEOTIDE SEQUENCE</scope>
    <source>
        <strain evidence="7">NRRL A-21654</strain>
    </source>
</reference>
<feature type="transmembrane region" description="Helical" evidence="6">
    <location>
        <begin position="88"/>
        <end position="111"/>
    </location>
</feature>
<evidence type="ECO:0000256" key="3">
    <source>
        <dbReference type="ARBA" id="ARBA00022692"/>
    </source>
</evidence>
<dbReference type="InterPro" id="IPR005344">
    <property type="entry name" value="TMEM33/Pom33"/>
</dbReference>
<feature type="transmembrane region" description="Helical" evidence="6">
    <location>
        <begin position="47"/>
        <end position="67"/>
    </location>
</feature>
<evidence type="ECO:0000256" key="1">
    <source>
        <dbReference type="ARBA" id="ARBA00004141"/>
    </source>
</evidence>
<evidence type="ECO:0000313" key="7">
    <source>
        <dbReference type="EMBL" id="KAF7730550.1"/>
    </source>
</evidence>
<dbReference type="OrthoDB" id="5581259at2759"/>
<keyword evidence="8" id="KW-1185">Reference proteome</keyword>
<dbReference type="InterPro" id="IPR051645">
    <property type="entry name" value="PER33/POM33_regulator"/>
</dbReference>
<evidence type="ECO:0000256" key="2">
    <source>
        <dbReference type="ARBA" id="ARBA00007322"/>
    </source>
</evidence>
<proteinExistence type="inferred from homology"/>
<feature type="transmembrane region" description="Helical" evidence="6">
    <location>
        <begin position="173"/>
        <end position="193"/>
    </location>
</feature>
<dbReference type="GO" id="GO:0005783">
    <property type="term" value="C:endoplasmic reticulum"/>
    <property type="evidence" value="ECO:0007669"/>
    <property type="project" value="TreeGrafter"/>
</dbReference>
<comment type="subcellular location">
    <subcellularLocation>
        <location evidence="1">Membrane</location>
        <topology evidence="1">Multi-pass membrane protein</topology>
    </subcellularLocation>
</comment>
<gene>
    <name evidence="7" type="ORF">EC973_001931</name>
</gene>
<evidence type="ECO:0000256" key="4">
    <source>
        <dbReference type="ARBA" id="ARBA00022989"/>
    </source>
</evidence>
<evidence type="ECO:0008006" key="9">
    <source>
        <dbReference type="Google" id="ProtNLM"/>
    </source>
</evidence>
<organism evidence="7 8">
    <name type="scientific">Apophysomyces ossiformis</name>
    <dbReference type="NCBI Taxonomy" id="679940"/>
    <lineage>
        <taxon>Eukaryota</taxon>
        <taxon>Fungi</taxon>
        <taxon>Fungi incertae sedis</taxon>
        <taxon>Mucoromycota</taxon>
        <taxon>Mucoromycotina</taxon>
        <taxon>Mucoromycetes</taxon>
        <taxon>Mucorales</taxon>
        <taxon>Mucorineae</taxon>
        <taxon>Mucoraceae</taxon>
        <taxon>Apophysomyces</taxon>
    </lineage>
</organism>
<dbReference type="GO" id="GO:0071786">
    <property type="term" value="P:endoplasmic reticulum tubular network organization"/>
    <property type="evidence" value="ECO:0007669"/>
    <property type="project" value="TreeGrafter"/>
</dbReference>
<evidence type="ECO:0000256" key="5">
    <source>
        <dbReference type="ARBA" id="ARBA00023136"/>
    </source>
</evidence>
<feature type="transmembrane region" description="Helical" evidence="6">
    <location>
        <begin position="21"/>
        <end position="41"/>
    </location>
</feature>
<comment type="similarity">
    <text evidence="2">Belongs to the PER33/POM33 family.</text>
</comment>
<dbReference type="EMBL" id="JABAYA010000015">
    <property type="protein sequence ID" value="KAF7730550.1"/>
    <property type="molecule type" value="Genomic_DNA"/>
</dbReference>
<keyword evidence="3 6" id="KW-0812">Transmembrane</keyword>